<dbReference type="PANTHER" id="PTHR43839">
    <property type="entry name" value="OPPC IN A BINDING PROTEIN-DEPENDENT TRANSPORT SYSTEM"/>
    <property type="match status" value="1"/>
</dbReference>
<evidence type="ECO:0000256" key="6">
    <source>
        <dbReference type="SAM" id="Phobius"/>
    </source>
</evidence>
<dbReference type="InterPro" id="IPR000515">
    <property type="entry name" value="MetI-like"/>
</dbReference>
<dbReference type="InterPro" id="IPR035906">
    <property type="entry name" value="MetI-like_sf"/>
</dbReference>
<feature type="transmembrane region" description="Helical" evidence="6">
    <location>
        <begin position="86"/>
        <end position="107"/>
    </location>
</feature>
<sequence length="305" mass="34608">MKTFHLIKTNLLFFTGLLMLLILLLLTFVGPFLPFVDSELEEVQYIWTKDKIPLGPPFEPSEEFPLGSDRQGRDILSIVVMGAKETLFLVVMITIIRYVVALPLSFLAHRNVLGARFVLNWLNGLLSYVPTIIIVVLLAMLPPIMLIETRPLFLLLIIALVEVGRAADMIKLEFDELSSKEFMQSGISGGAKSFTLFKSYYLPFLYGKILIYMITDLGRVMFLLGQLGFIGIFISQVLVQVEIGYFEIVNESTTWPALLVDSFRDIRAAVWIPFYPALAMTYTILTFNILAQGLQNLFNRKNSYI</sequence>
<dbReference type="Proteomes" id="UP001500782">
    <property type="component" value="Unassembled WGS sequence"/>
</dbReference>
<dbReference type="PROSITE" id="PS50928">
    <property type="entry name" value="ABC_TM1"/>
    <property type="match status" value="1"/>
</dbReference>
<evidence type="ECO:0000256" key="2">
    <source>
        <dbReference type="ARBA" id="ARBA00022448"/>
    </source>
</evidence>
<feature type="transmembrane region" description="Helical" evidence="6">
    <location>
        <begin position="220"/>
        <end position="239"/>
    </location>
</feature>
<proteinExistence type="predicted"/>
<evidence type="ECO:0000313" key="9">
    <source>
        <dbReference type="Proteomes" id="UP001500782"/>
    </source>
</evidence>
<dbReference type="PANTHER" id="PTHR43839:SF3">
    <property type="entry name" value="OLIGOPEPTIDE ABC TRANSPORTER, PERMEASE PROTEIN"/>
    <property type="match status" value="1"/>
</dbReference>
<dbReference type="Gene3D" id="1.10.3720.10">
    <property type="entry name" value="MetI-like"/>
    <property type="match status" value="1"/>
</dbReference>
<dbReference type="CDD" id="cd06261">
    <property type="entry name" value="TM_PBP2"/>
    <property type="match status" value="1"/>
</dbReference>
<reference evidence="8 9" key="1">
    <citation type="journal article" date="2019" name="Int. J. Syst. Evol. Microbiol.">
        <title>The Global Catalogue of Microorganisms (GCM) 10K type strain sequencing project: providing services to taxonomists for standard genome sequencing and annotation.</title>
        <authorList>
            <consortium name="The Broad Institute Genomics Platform"/>
            <consortium name="The Broad Institute Genome Sequencing Center for Infectious Disease"/>
            <person name="Wu L."/>
            <person name="Ma J."/>
        </authorList>
    </citation>
    <scope>NUCLEOTIDE SEQUENCE [LARGE SCALE GENOMIC DNA]</scope>
    <source>
        <strain evidence="8 9">JCM 9731</strain>
    </source>
</reference>
<dbReference type="RefSeq" id="WP_343795619.1">
    <property type="nucleotide sequence ID" value="NZ_BAAADJ010000003.1"/>
</dbReference>
<gene>
    <name evidence="8" type="ORF">GCM10008967_02450</name>
</gene>
<feature type="transmembrane region" description="Helical" evidence="6">
    <location>
        <begin position="119"/>
        <end position="140"/>
    </location>
</feature>
<evidence type="ECO:0000256" key="5">
    <source>
        <dbReference type="ARBA" id="ARBA00023136"/>
    </source>
</evidence>
<protein>
    <submittedName>
        <fullName evidence="8">ABC transporter permease</fullName>
    </submittedName>
</protein>
<evidence type="ECO:0000256" key="3">
    <source>
        <dbReference type="ARBA" id="ARBA00022692"/>
    </source>
</evidence>
<keyword evidence="2" id="KW-0813">Transport</keyword>
<feature type="domain" description="ABC transmembrane type-1" evidence="7">
    <location>
        <begin position="83"/>
        <end position="291"/>
    </location>
</feature>
<evidence type="ECO:0000256" key="4">
    <source>
        <dbReference type="ARBA" id="ARBA00022989"/>
    </source>
</evidence>
<comment type="caution">
    <text evidence="8">The sequence shown here is derived from an EMBL/GenBank/DDBJ whole genome shotgun (WGS) entry which is preliminary data.</text>
</comment>
<dbReference type="EMBL" id="BAAADJ010000003">
    <property type="protein sequence ID" value="GAA0315415.1"/>
    <property type="molecule type" value="Genomic_DNA"/>
</dbReference>
<keyword evidence="4 6" id="KW-1133">Transmembrane helix</keyword>
<keyword evidence="3 6" id="KW-0812">Transmembrane</keyword>
<name>A0ABN0VRH5_9BACI</name>
<feature type="transmembrane region" description="Helical" evidence="6">
    <location>
        <begin position="268"/>
        <end position="291"/>
    </location>
</feature>
<organism evidence="8 9">
    <name type="scientific">Bacillus carboniphilus</name>
    <dbReference type="NCBI Taxonomy" id="86663"/>
    <lineage>
        <taxon>Bacteria</taxon>
        <taxon>Bacillati</taxon>
        <taxon>Bacillota</taxon>
        <taxon>Bacilli</taxon>
        <taxon>Bacillales</taxon>
        <taxon>Bacillaceae</taxon>
        <taxon>Bacillus</taxon>
    </lineage>
</organism>
<accession>A0ABN0VRH5</accession>
<keyword evidence="5 6" id="KW-0472">Membrane</keyword>
<evidence type="ECO:0000256" key="1">
    <source>
        <dbReference type="ARBA" id="ARBA00004141"/>
    </source>
</evidence>
<comment type="subcellular location">
    <subcellularLocation>
        <location evidence="1">Membrane</location>
        <topology evidence="1">Multi-pass membrane protein</topology>
    </subcellularLocation>
</comment>
<evidence type="ECO:0000313" key="8">
    <source>
        <dbReference type="EMBL" id="GAA0315415.1"/>
    </source>
</evidence>
<keyword evidence="9" id="KW-1185">Reference proteome</keyword>
<dbReference type="SUPFAM" id="SSF161098">
    <property type="entry name" value="MetI-like"/>
    <property type="match status" value="1"/>
</dbReference>
<evidence type="ECO:0000259" key="7">
    <source>
        <dbReference type="PROSITE" id="PS50928"/>
    </source>
</evidence>
<feature type="transmembrane region" description="Helical" evidence="6">
    <location>
        <begin position="12"/>
        <end position="33"/>
    </location>
</feature>